<dbReference type="EMBL" id="JAVDYG010000001">
    <property type="protein sequence ID" value="MDR7361499.1"/>
    <property type="molecule type" value="Genomic_DNA"/>
</dbReference>
<dbReference type="CDD" id="cd01836">
    <property type="entry name" value="FeeA_FeeB_like"/>
    <property type="match status" value="1"/>
</dbReference>
<dbReference type="Gene3D" id="3.40.50.1110">
    <property type="entry name" value="SGNH hydrolase"/>
    <property type="match status" value="1"/>
</dbReference>
<sequence>MPPRLPLPVLLPLLPVLAAQGRDVRRRTPVLPPSQVTSGRLGEEGEPIRLVVLGDSVAAGTGVADPRRTISAELARRLHLRHRRPVEWRVFATSGLDAVGVRELVVEHADDLASASVVLVSVGVNDAKDLHSVRRWSRDLDALLSQVERNAPHARVLLLGIPPMEAFPALTGTLGWALGGRSRMLDRAGARVAADHERVRRIALRPDDLPGSIEGFADDGFHPGPGAHEHLALKALAALG</sequence>
<feature type="domain" description="SGNH hydrolase-type esterase" evidence="1">
    <location>
        <begin position="52"/>
        <end position="229"/>
    </location>
</feature>
<organism evidence="2 3">
    <name type="scientific">Nocardioides marmoribigeumensis</name>
    <dbReference type="NCBI Taxonomy" id="433649"/>
    <lineage>
        <taxon>Bacteria</taxon>
        <taxon>Bacillati</taxon>
        <taxon>Actinomycetota</taxon>
        <taxon>Actinomycetes</taxon>
        <taxon>Propionibacteriales</taxon>
        <taxon>Nocardioidaceae</taxon>
        <taxon>Nocardioides</taxon>
    </lineage>
</organism>
<evidence type="ECO:0000259" key="1">
    <source>
        <dbReference type="Pfam" id="PF13472"/>
    </source>
</evidence>
<dbReference type="InterPro" id="IPR013830">
    <property type="entry name" value="SGNH_hydro"/>
</dbReference>
<protein>
    <submittedName>
        <fullName evidence="2">Lysophospholipase L1-like esterase</fullName>
    </submittedName>
</protein>
<proteinExistence type="predicted"/>
<name>A0ABU2BTZ4_9ACTN</name>
<keyword evidence="3" id="KW-1185">Reference proteome</keyword>
<evidence type="ECO:0000313" key="3">
    <source>
        <dbReference type="Proteomes" id="UP001183648"/>
    </source>
</evidence>
<dbReference type="InterPro" id="IPR036514">
    <property type="entry name" value="SGNH_hydro_sf"/>
</dbReference>
<dbReference type="Pfam" id="PF13472">
    <property type="entry name" value="Lipase_GDSL_2"/>
    <property type="match status" value="1"/>
</dbReference>
<evidence type="ECO:0000313" key="2">
    <source>
        <dbReference type="EMBL" id="MDR7361499.1"/>
    </source>
</evidence>
<gene>
    <name evidence="2" type="ORF">J2S63_001052</name>
</gene>
<comment type="caution">
    <text evidence="2">The sequence shown here is derived from an EMBL/GenBank/DDBJ whole genome shotgun (WGS) entry which is preliminary data.</text>
</comment>
<dbReference type="Proteomes" id="UP001183648">
    <property type="component" value="Unassembled WGS sequence"/>
</dbReference>
<dbReference type="SUPFAM" id="SSF52266">
    <property type="entry name" value="SGNH hydrolase"/>
    <property type="match status" value="1"/>
</dbReference>
<accession>A0ABU2BTZ4</accession>
<reference evidence="2 3" key="1">
    <citation type="submission" date="2023-07" db="EMBL/GenBank/DDBJ databases">
        <title>Sequencing the genomes of 1000 actinobacteria strains.</title>
        <authorList>
            <person name="Klenk H.-P."/>
        </authorList>
    </citation>
    <scope>NUCLEOTIDE SEQUENCE [LARGE SCALE GENOMIC DNA]</scope>
    <source>
        <strain evidence="2 3">DSM 19426</strain>
    </source>
</reference>
<dbReference type="RefSeq" id="WP_310299521.1">
    <property type="nucleotide sequence ID" value="NZ_BAAAPS010000007.1"/>
</dbReference>